<name>A0ABP0LNN4_9DINO</name>
<organism evidence="1 2">
    <name type="scientific">Durusdinium trenchii</name>
    <dbReference type="NCBI Taxonomy" id="1381693"/>
    <lineage>
        <taxon>Eukaryota</taxon>
        <taxon>Sar</taxon>
        <taxon>Alveolata</taxon>
        <taxon>Dinophyceae</taxon>
        <taxon>Suessiales</taxon>
        <taxon>Symbiodiniaceae</taxon>
        <taxon>Durusdinium</taxon>
    </lineage>
</organism>
<dbReference type="Proteomes" id="UP001642464">
    <property type="component" value="Unassembled WGS sequence"/>
</dbReference>
<protein>
    <submittedName>
        <fullName evidence="1">Uncharacterized protein</fullName>
    </submittedName>
</protein>
<comment type="caution">
    <text evidence="1">The sequence shown here is derived from an EMBL/GenBank/DDBJ whole genome shotgun (WGS) entry which is preliminary data.</text>
</comment>
<keyword evidence="2" id="KW-1185">Reference proteome</keyword>
<sequence>MAQIRLDAQHAAAAMGAIPGVAQVAAPAEAPVMGQAVVGAGDAQSRVQGDGHKWIVVETEGNRRRGDEDVVKYPGREASADACLMSVTFQELSRNERIWRDVAKDVHEEPFDDWGVPGPRTTCWCVQFLNRRNGGPVDHHRWWMSNLGLESDSWGVAEHENLMKIVDKMGRYDGLDLTNLASAEMAFRRLQLIEYFYSDKGPGGGKGGGKAKEKKTDDLSYKSEAAIFLELIVNLATL</sequence>
<reference evidence="1 2" key="1">
    <citation type="submission" date="2024-02" db="EMBL/GenBank/DDBJ databases">
        <authorList>
            <person name="Chen Y."/>
            <person name="Shah S."/>
            <person name="Dougan E. K."/>
            <person name="Thang M."/>
            <person name="Chan C."/>
        </authorList>
    </citation>
    <scope>NUCLEOTIDE SEQUENCE [LARGE SCALE GENOMIC DNA]</scope>
</reference>
<accession>A0ABP0LNN4</accession>
<evidence type="ECO:0000313" key="2">
    <source>
        <dbReference type="Proteomes" id="UP001642464"/>
    </source>
</evidence>
<dbReference type="EMBL" id="CAXAMM010017191">
    <property type="protein sequence ID" value="CAK9040583.1"/>
    <property type="molecule type" value="Genomic_DNA"/>
</dbReference>
<evidence type="ECO:0000313" key="1">
    <source>
        <dbReference type="EMBL" id="CAK9040583.1"/>
    </source>
</evidence>
<proteinExistence type="predicted"/>
<gene>
    <name evidence="1" type="ORF">SCF082_LOCUS23569</name>
</gene>